<dbReference type="GO" id="GO:0032040">
    <property type="term" value="C:small-subunit processome"/>
    <property type="evidence" value="ECO:0007669"/>
    <property type="project" value="TreeGrafter"/>
</dbReference>
<evidence type="ECO:0000313" key="3">
    <source>
        <dbReference type="EMBL" id="RWS06264.1"/>
    </source>
</evidence>
<keyword evidence="5" id="KW-1185">Reference proteome</keyword>
<evidence type="ECO:0000256" key="1">
    <source>
        <dbReference type="ARBA" id="ARBA00010979"/>
    </source>
</evidence>
<gene>
    <name evidence="3" type="ORF">B4U79_04130</name>
    <name evidence="4" type="ORF">B4U79_10631</name>
</gene>
<dbReference type="Pfam" id="PF04000">
    <property type="entry name" value="Sas10_Utp3"/>
    <property type="match status" value="1"/>
</dbReference>
<dbReference type="PANTHER" id="PTHR13237:SF9">
    <property type="entry name" value="NEUROGUIDIN"/>
    <property type="match status" value="1"/>
</dbReference>
<feature type="region of interest" description="Disordered" evidence="2">
    <location>
        <begin position="125"/>
        <end position="173"/>
    </location>
</feature>
<comment type="similarity">
    <text evidence="1">Belongs to the SAS10 family.</text>
</comment>
<feature type="non-terminal residue" evidence="4">
    <location>
        <position position="173"/>
    </location>
</feature>
<feature type="compositionally biased region" description="Acidic residues" evidence="2">
    <location>
        <begin position="139"/>
        <end position="173"/>
    </location>
</feature>
<evidence type="ECO:0000256" key="2">
    <source>
        <dbReference type="SAM" id="MobiDB-lite"/>
    </source>
</evidence>
<dbReference type="Proteomes" id="UP000285301">
    <property type="component" value="Unassembled WGS sequence"/>
</dbReference>
<dbReference type="GO" id="GO:0000462">
    <property type="term" value="P:maturation of SSU-rRNA from tricistronic rRNA transcript (SSU-rRNA, 5.8S rRNA, LSU-rRNA)"/>
    <property type="evidence" value="ECO:0007669"/>
    <property type="project" value="TreeGrafter"/>
</dbReference>
<reference evidence="4 5" key="1">
    <citation type="journal article" date="2018" name="Gigascience">
        <title>Genomes of trombidid mites reveal novel predicted allergens and laterally-transferred genes associated with secondary metabolism.</title>
        <authorList>
            <person name="Dong X."/>
            <person name="Chaisiri K."/>
            <person name="Xia D."/>
            <person name="Armstrong S.D."/>
            <person name="Fang Y."/>
            <person name="Donnelly M.J."/>
            <person name="Kadowaki T."/>
            <person name="McGarry J.W."/>
            <person name="Darby A.C."/>
            <person name="Makepeace B.L."/>
        </authorList>
    </citation>
    <scope>NUCLEOTIDE SEQUENCE [LARGE SCALE GENOMIC DNA]</scope>
    <source>
        <strain evidence="4">UoL-WK</strain>
    </source>
</reference>
<sequence length="173" mass="19816">MGENETDFDRDTSEAITVLNDIRENSRSTNTFVEQIVERFRGEQLRTSNGISFLDLKNATFLSYLVDLALVALKKCKGESIDGSEVIDRLVEHRTVLEKIRPINHKLKYQIDKLVNIANTGAVNANDPLSLKPKPENLMVDEDDEDEQNDEENEQFDDEEFDFDMENGEEAED</sequence>
<dbReference type="InterPro" id="IPR007146">
    <property type="entry name" value="Sas10/Utp3/C1D"/>
</dbReference>
<name>A0A3S3QB83_9ACAR</name>
<evidence type="ECO:0000313" key="5">
    <source>
        <dbReference type="Proteomes" id="UP000285301"/>
    </source>
</evidence>
<comment type="caution">
    <text evidence="4">The sequence shown here is derived from an EMBL/GenBank/DDBJ whole genome shotgun (WGS) entry which is preliminary data.</text>
</comment>
<proteinExistence type="inferred from homology"/>
<dbReference type="OrthoDB" id="203440at2759"/>
<accession>A0A3S3QB83</accession>
<dbReference type="AlphaFoldDB" id="A0A3S3QB83"/>
<organism evidence="4 5">
    <name type="scientific">Dinothrombium tinctorium</name>
    <dbReference type="NCBI Taxonomy" id="1965070"/>
    <lineage>
        <taxon>Eukaryota</taxon>
        <taxon>Metazoa</taxon>
        <taxon>Ecdysozoa</taxon>
        <taxon>Arthropoda</taxon>
        <taxon>Chelicerata</taxon>
        <taxon>Arachnida</taxon>
        <taxon>Acari</taxon>
        <taxon>Acariformes</taxon>
        <taxon>Trombidiformes</taxon>
        <taxon>Prostigmata</taxon>
        <taxon>Anystina</taxon>
        <taxon>Parasitengona</taxon>
        <taxon>Trombidioidea</taxon>
        <taxon>Trombidiidae</taxon>
        <taxon>Dinothrombium</taxon>
    </lineage>
</organism>
<dbReference type="EMBL" id="NCKU01004237">
    <property type="protein sequence ID" value="RWS06264.1"/>
    <property type="molecule type" value="Genomic_DNA"/>
</dbReference>
<dbReference type="STRING" id="1965070.A0A3S3QB83"/>
<reference evidence="4" key="2">
    <citation type="submission" date="2018-11" db="EMBL/GenBank/DDBJ databases">
        <title>Trombidioid mite genomics.</title>
        <authorList>
            <person name="Dong X."/>
        </authorList>
    </citation>
    <scope>NUCLEOTIDE SEQUENCE</scope>
    <source>
        <strain evidence="4">UoL-WK</strain>
    </source>
</reference>
<dbReference type="EMBL" id="NCKU01003984">
    <property type="protein sequence ID" value="RWS06621.1"/>
    <property type="molecule type" value="Genomic_DNA"/>
</dbReference>
<dbReference type="PANTHER" id="PTHR13237">
    <property type="entry name" value="SOMETHING ABOUT SILENCING PROTEIN 10-RELATED"/>
    <property type="match status" value="1"/>
</dbReference>
<protein>
    <submittedName>
        <fullName evidence="4">Neuroguidin-like isoform X1</fullName>
    </submittedName>
</protein>
<evidence type="ECO:0000313" key="4">
    <source>
        <dbReference type="EMBL" id="RWS06621.1"/>
    </source>
</evidence>